<proteinExistence type="predicted"/>
<evidence type="ECO:0000313" key="2">
    <source>
        <dbReference type="Proteomes" id="UP000824469"/>
    </source>
</evidence>
<comment type="caution">
    <text evidence="1">The sequence shown here is derived from an EMBL/GenBank/DDBJ whole genome shotgun (WGS) entry which is preliminary data.</text>
</comment>
<name>A0AA38C6K8_TAXCH</name>
<dbReference type="AlphaFoldDB" id="A0AA38C6K8"/>
<feature type="non-terminal residue" evidence="1">
    <location>
        <position position="1"/>
    </location>
</feature>
<sequence length="52" mass="5706">SGSAIGLLGCQADGEGIDMDFRDGGCKLAFRDTCRSSSQWYSERFRTLTPDQ</sequence>
<dbReference type="EMBL" id="JAHRHJ020000011">
    <property type="protein sequence ID" value="KAH9295716.1"/>
    <property type="molecule type" value="Genomic_DNA"/>
</dbReference>
<protein>
    <submittedName>
        <fullName evidence="1">Uncharacterized protein</fullName>
    </submittedName>
</protein>
<keyword evidence="2" id="KW-1185">Reference proteome</keyword>
<evidence type="ECO:0000313" key="1">
    <source>
        <dbReference type="EMBL" id="KAH9295716.1"/>
    </source>
</evidence>
<reference evidence="1 2" key="1">
    <citation type="journal article" date="2021" name="Nat. Plants">
        <title>The Taxus genome provides insights into paclitaxel biosynthesis.</title>
        <authorList>
            <person name="Xiong X."/>
            <person name="Gou J."/>
            <person name="Liao Q."/>
            <person name="Li Y."/>
            <person name="Zhou Q."/>
            <person name="Bi G."/>
            <person name="Li C."/>
            <person name="Du R."/>
            <person name="Wang X."/>
            <person name="Sun T."/>
            <person name="Guo L."/>
            <person name="Liang H."/>
            <person name="Lu P."/>
            <person name="Wu Y."/>
            <person name="Zhang Z."/>
            <person name="Ro D.K."/>
            <person name="Shang Y."/>
            <person name="Huang S."/>
            <person name="Yan J."/>
        </authorList>
    </citation>
    <scope>NUCLEOTIDE SEQUENCE [LARGE SCALE GENOMIC DNA]</scope>
    <source>
        <strain evidence="1">Ta-2019</strain>
    </source>
</reference>
<organism evidence="1 2">
    <name type="scientific">Taxus chinensis</name>
    <name type="common">Chinese yew</name>
    <name type="synonym">Taxus wallichiana var. chinensis</name>
    <dbReference type="NCBI Taxonomy" id="29808"/>
    <lineage>
        <taxon>Eukaryota</taxon>
        <taxon>Viridiplantae</taxon>
        <taxon>Streptophyta</taxon>
        <taxon>Embryophyta</taxon>
        <taxon>Tracheophyta</taxon>
        <taxon>Spermatophyta</taxon>
        <taxon>Pinopsida</taxon>
        <taxon>Pinidae</taxon>
        <taxon>Conifers II</taxon>
        <taxon>Cupressales</taxon>
        <taxon>Taxaceae</taxon>
        <taxon>Taxus</taxon>
    </lineage>
</organism>
<gene>
    <name evidence="1" type="ORF">KI387_039304</name>
</gene>
<accession>A0AA38C6K8</accession>
<dbReference type="Proteomes" id="UP000824469">
    <property type="component" value="Unassembled WGS sequence"/>
</dbReference>
<feature type="non-terminal residue" evidence="1">
    <location>
        <position position="52"/>
    </location>
</feature>